<dbReference type="PROSITE" id="PS51819">
    <property type="entry name" value="VOC"/>
    <property type="match status" value="1"/>
</dbReference>
<dbReference type="InterPro" id="IPR029068">
    <property type="entry name" value="Glyas_Bleomycin-R_OHBP_Dase"/>
</dbReference>
<dbReference type="Gene3D" id="3.30.720.120">
    <property type="match status" value="1"/>
</dbReference>
<dbReference type="Pfam" id="PF00903">
    <property type="entry name" value="Glyoxalase"/>
    <property type="match status" value="1"/>
</dbReference>
<dbReference type="Gene3D" id="3.30.720.110">
    <property type="match status" value="1"/>
</dbReference>
<name>A0ABY4J355_9MICO</name>
<feature type="domain" description="VOC" evidence="1">
    <location>
        <begin position="4"/>
        <end position="121"/>
    </location>
</feature>
<organism evidence="2 3">
    <name type="scientific">Microbacterium aurugineum</name>
    <dbReference type="NCBI Taxonomy" id="2851642"/>
    <lineage>
        <taxon>Bacteria</taxon>
        <taxon>Bacillati</taxon>
        <taxon>Actinomycetota</taxon>
        <taxon>Actinomycetes</taxon>
        <taxon>Micrococcales</taxon>
        <taxon>Microbacteriaceae</taxon>
        <taxon>Microbacterium</taxon>
    </lineage>
</organism>
<keyword evidence="3" id="KW-1185">Reference proteome</keyword>
<dbReference type="RefSeq" id="WP_261811377.1">
    <property type="nucleotide sequence ID" value="NZ_CP078078.1"/>
</dbReference>
<accession>A0ABY4J355</accession>
<dbReference type="SUPFAM" id="SSF54593">
    <property type="entry name" value="Glyoxalase/Bleomycin resistance protein/Dihydroxybiphenyl dioxygenase"/>
    <property type="match status" value="1"/>
</dbReference>
<sequence length="133" mass="14981">MDITSFYPVLMVDDVSAAARFYREELGFEVTFEADWYVSLRFDGGELAILDRAHETIPEGFREPVRGLLLNVEVPDATAEHARLVGERRFPERLTLRDEAFGQRHFIVEAPGGVLIDVIEPIEPAPEFAAAYA</sequence>
<dbReference type="InterPro" id="IPR037523">
    <property type="entry name" value="VOC_core"/>
</dbReference>
<proteinExistence type="predicted"/>
<dbReference type="InterPro" id="IPR004360">
    <property type="entry name" value="Glyas_Fos-R_dOase_dom"/>
</dbReference>
<evidence type="ECO:0000313" key="2">
    <source>
        <dbReference type="EMBL" id="UPL18455.1"/>
    </source>
</evidence>
<evidence type="ECO:0000313" key="3">
    <source>
        <dbReference type="Proteomes" id="UP000830631"/>
    </source>
</evidence>
<reference evidence="2 3" key="1">
    <citation type="submission" date="2021-06" db="EMBL/GenBank/DDBJ databases">
        <title>Genome-based taxonomic framework of Microbacterium strains isolated from marine environment, the description of four new species and reclassification of four preexisting species.</title>
        <authorList>
            <person name="Lee S.D."/>
            <person name="Kim S.-M."/>
            <person name="Byeon Y.-S."/>
            <person name="Yang H.L."/>
            <person name="Kim I.S."/>
        </authorList>
    </citation>
    <scope>NUCLEOTIDE SEQUENCE [LARGE SCALE GENOMIC DNA]</scope>
    <source>
        <strain evidence="2 3">KSW4-10</strain>
    </source>
</reference>
<dbReference type="EMBL" id="CP078078">
    <property type="protein sequence ID" value="UPL18455.1"/>
    <property type="molecule type" value="Genomic_DNA"/>
</dbReference>
<protein>
    <submittedName>
        <fullName evidence="2">VOC family protein</fullName>
    </submittedName>
</protein>
<gene>
    <name evidence="2" type="ORF">KV397_12160</name>
</gene>
<evidence type="ECO:0000259" key="1">
    <source>
        <dbReference type="PROSITE" id="PS51819"/>
    </source>
</evidence>
<dbReference type="Proteomes" id="UP000830631">
    <property type="component" value="Chromosome"/>
</dbReference>